<evidence type="ECO:0000256" key="5">
    <source>
        <dbReference type="ARBA" id="ARBA00022741"/>
    </source>
</evidence>
<keyword evidence="4" id="KW-0808">Transferase</keyword>
<dbReference type="Gene3D" id="3.30.450.20">
    <property type="entry name" value="PAS domain"/>
    <property type="match status" value="2"/>
</dbReference>
<dbReference type="RefSeq" id="WP_222509071.1">
    <property type="nucleotide sequence ID" value="NZ_JAHVJA010000008.1"/>
</dbReference>
<dbReference type="InterPro" id="IPR000014">
    <property type="entry name" value="PAS"/>
</dbReference>
<dbReference type="NCBIfam" id="TIGR00229">
    <property type="entry name" value="sensory_box"/>
    <property type="match status" value="1"/>
</dbReference>
<dbReference type="SUPFAM" id="SSF55785">
    <property type="entry name" value="PYP-like sensor domain (PAS domain)"/>
    <property type="match status" value="2"/>
</dbReference>
<dbReference type="PROSITE" id="PS50112">
    <property type="entry name" value="PAS"/>
    <property type="match status" value="1"/>
</dbReference>
<keyword evidence="7" id="KW-0067">ATP-binding</keyword>
<organism evidence="9 10">
    <name type="scientific">Leisingera daeponensis</name>
    <dbReference type="NCBI Taxonomy" id="405746"/>
    <lineage>
        <taxon>Bacteria</taxon>
        <taxon>Pseudomonadati</taxon>
        <taxon>Pseudomonadota</taxon>
        <taxon>Alphaproteobacteria</taxon>
        <taxon>Rhodobacterales</taxon>
        <taxon>Roseobacteraceae</taxon>
        <taxon>Leisingera</taxon>
    </lineage>
</organism>
<evidence type="ECO:0000256" key="2">
    <source>
        <dbReference type="ARBA" id="ARBA00012438"/>
    </source>
</evidence>
<dbReference type="InterPro" id="IPR013767">
    <property type="entry name" value="PAS_fold"/>
</dbReference>
<dbReference type="Pfam" id="PF08448">
    <property type="entry name" value="PAS_4"/>
    <property type="match status" value="1"/>
</dbReference>
<keyword evidence="6" id="KW-0418">Kinase</keyword>
<keyword evidence="5" id="KW-0547">Nucleotide-binding</keyword>
<accession>A0ABS7NIC4</accession>
<evidence type="ECO:0000313" key="9">
    <source>
        <dbReference type="EMBL" id="MBY6140956.1"/>
    </source>
</evidence>
<keyword evidence="3" id="KW-0597">Phosphoprotein</keyword>
<feature type="domain" description="PAS" evidence="8">
    <location>
        <begin position="138"/>
        <end position="182"/>
    </location>
</feature>
<dbReference type="SMART" id="SM00911">
    <property type="entry name" value="HWE_HK"/>
    <property type="match status" value="1"/>
</dbReference>
<dbReference type="InterPro" id="IPR035965">
    <property type="entry name" value="PAS-like_dom_sf"/>
</dbReference>
<comment type="catalytic activity">
    <reaction evidence="1">
        <text>ATP + protein L-histidine = ADP + protein N-phospho-L-histidine.</text>
        <dbReference type="EC" id="2.7.13.3"/>
    </reaction>
</comment>
<evidence type="ECO:0000313" key="10">
    <source>
        <dbReference type="Proteomes" id="UP000766629"/>
    </source>
</evidence>
<evidence type="ECO:0000256" key="3">
    <source>
        <dbReference type="ARBA" id="ARBA00022553"/>
    </source>
</evidence>
<evidence type="ECO:0000256" key="4">
    <source>
        <dbReference type="ARBA" id="ARBA00022679"/>
    </source>
</evidence>
<comment type="caution">
    <text evidence="9">The sequence shown here is derived from an EMBL/GenBank/DDBJ whole genome shotgun (WGS) entry which is preliminary data.</text>
</comment>
<dbReference type="Proteomes" id="UP000766629">
    <property type="component" value="Unassembled WGS sequence"/>
</dbReference>
<keyword evidence="10" id="KW-1185">Reference proteome</keyword>
<dbReference type="PANTHER" id="PTHR41523">
    <property type="entry name" value="TWO-COMPONENT SYSTEM SENSOR PROTEIN"/>
    <property type="match status" value="1"/>
</dbReference>
<name>A0ABS7NIC4_9RHOB</name>
<dbReference type="PANTHER" id="PTHR41523:SF7">
    <property type="entry name" value="HISTIDINE KINASE"/>
    <property type="match status" value="1"/>
</dbReference>
<evidence type="ECO:0000259" key="8">
    <source>
        <dbReference type="PROSITE" id="PS50112"/>
    </source>
</evidence>
<dbReference type="InterPro" id="IPR013656">
    <property type="entry name" value="PAS_4"/>
</dbReference>
<dbReference type="CDD" id="cd00130">
    <property type="entry name" value="PAS"/>
    <property type="match status" value="2"/>
</dbReference>
<dbReference type="InterPro" id="IPR011102">
    <property type="entry name" value="Sig_transdc_His_kinase_HWE"/>
</dbReference>
<evidence type="ECO:0000256" key="7">
    <source>
        <dbReference type="ARBA" id="ARBA00022840"/>
    </source>
</evidence>
<dbReference type="Pfam" id="PF07536">
    <property type="entry name" value="HWE_HK"/>
    <property type="match status" value="1"/>
</dbReference>
<dbReference type="SMART" id="SM00091">
    <property type="entry name" value="PAS"/>
    <property type="match status" value="2"/>
</dbReference>
<proteinExistence type="predicted"/>
<evidence type="ECO:0000256" key="1">
    <source>
        <dbReference type="ARBA" id="ARBA00000085"/>
    </source>
</evidence>
<dbReference type="Pfam" id="PF00989">
    <property type="entry name" value="PAS"/>
    <property type="match status" value="1"/>
</dbReference>
<reference evidence="9 10" key="1">
    <citation type="submission" date="2021-06" db="EMBL/GenBank/DDBJ databases">
        <title>50 bacteria genomes isolated from Dapeng, Shenzhen, China.</title>
        <authorList>
            <person name="Zheng W."/>
            <person name="Yu S."/>
            <person name="Huang Y."/>
        </authorList>
    </citation>
    <scope>NUCLEOTIDE SEQUENCE [LARGE SCALE GENOMIC DNA]</scope>
    <source>
        <strain evidence="9 10">DP1N14-2</strain>
    </source>
</reference>
<sequence>MEDRVDLQSAFAELLEDAPCGIVVTDPDGRLKYVNETLSRWLNLPAAAEERPQRLPELMTGPGRLFYETHLAPMMRLQGFAREISCSLKVMNGAPFPVLLSGVARHDPEGSPVRFDYTIFDARERRLYEDQLRAARRESDELAAIVRTSPNGILRVQENGVILRWNAGAERLLGRTFEAVQGLCVQDEIRLEDDPDWFARAAATCKSKPEAVFETVDSKGQHFEITVVPIEEHETGAKRNYSIVLRDISARKKAELRLKVAMNEMKHRIKNTLTVVAGIAKQTLPAEFHASFTGRLQAMSKAHDILTSEGQKTADLMELLALTEEEAGGAERFRISGVTAMLPSEQATSLSMALHELTTNALKYGALSEPNGYVEVACESLDQRGGLLRIVWRERNGPPVVEPTRRGFGSKMIDTILKFDLGGEVEVDYRPDGLQCVISFGKGKER</sequence>
<dbReference type="Gene3D" id="3.30.565.10">
    <property type="entry name" value="Histidine kinase-like ATPase, C-terminal domain"/>
    <property type="match status" value="1"/>
</dbReference>
<dbReference type="EMBL" id="JAHVJA010000008">
    <property type="protein sequence ID" value="MBY6140956.1"/>
    <property type="molecule type" value="Genomic_DNA"/>
</dbReference>
<protein>
    <recommendedName>
        <fullName evidence="2">histidine kinase</fullName>
        <ecNumber evidence="2">2.7.13.3</ecNumber>
    </recommendedName>
</protein>
<dbReference type="EC" id="2.7.13.3" evidence="2"/>
<evidence type="ECO:0000256" key="6">
    <source>
        <dbReference type="ARBA" id="ARBA00022777"/>
    </source>
</evidence>
<dbReference type="InterPro" id="IPR036890">
    <property type="entry name" value="HATPase_C_sf"/>
</dbReference>
<gene>
    <name evidence="9" type="ORF">KUV26_16070</name>
</gene>